<accession>A0A1J3IZ38</accession>
<name>A0A1J3IZ38_NOCCA</name>
<sequence>MLSLFSIFSYDDDDDDDDDDKDDDDDDSDDLFRLLRLVFILDFKPSTIFPSFILTTTYRKCALEISEKMKWRIKEAIFIYTNTHTHIYVCVCVWCYADVKGCDLVTM</sequence>
<evidence type="ECO:0000313" key="1">
    <source>
        <dbReference type="EMBL" id="JAU84848.1"/>
    </source>
</evidence>
<gene>
    <name evidence="1" type="ORF">MP_TR6566_c0_g1_i1_g.19270</name>
</gene>
<protein>
    <submittedName>
        <fullName evidence="1">Uncharacterized protein</fullName>
    </submittedName>
</protein>
<reference evidence="1" key="1">
    <citation type="submission" date="2016-07" db="EMBL/GenBank/DDBJ databases">
        <title>De novo transcriptome assembly of four accessions of the metal hyperaccumulator plant Noccaea caerulescens.</title>
        <authorList>
            <person name="Blande D."/>
            <person name="Halimaa P."/>
            <person name="Tervahauta A.I."/>
            <person name="Aarts M.G."/>
            <person name="Karenlampi S.O."/>
        </authorList>
    </citation>
    <scope>NUCLEOTIDE SEQUENCE</scope>
</reference>
<organism evidence="1">
    <name type="scientific">Noccaea caerulescens</name>
    <name type="common">Alpine penny-cress</name>
    <name type="synonym">Thlaspi caerulescens</name>
    <dbReference type="NCBI Taxonomy" id="107243"/>
    <lineage>
        <taxon>Eukaryota</taxon>
        <taxon>Viridiplantae</taxon>
        <taxon>Streptophyta</taxon>
        <taxon>Embryophyta</taxon>
        <taxon>Tracheophyta</taxon>
        <taxon>Spermatophyta</taxon>
        <taxon>Magnoliopsida</taxon>
        <taxon>eudicotyledons</taxon>
        <taxon>Gunneridae</taxon>
        <taxon>Pentapetalae</taxon>
        <taxon>rosids</taxon>
        <taxon>malvids</taxon>
        <taxon>Brassicales</taxon>
        <taxon>Brassicaceae</taxon>
        <taxon>Coluteocarpeae</taxon>
        <taxon>Noccaea</taxon>
    </lineage>
</organism>
<proteinExistence type="predicted"/>
<dbReference type="EMBL" id="GEVM01021090">
    <property type="protein sequence ID" value="JAU84848.1"/>
    <property type="molecule type" value="Transcribed_RNA"/>
</dbReference>
<dbReference type="AlphaFoldDB" id="A0A1J3IZ38"/>